<feature type="transmembrane region" description="Helical" evidence="1">
    <location>
        <begin position="409"/>
        <end position="427"/>
    </location>
</feature>
<dbReference type="EMBL" id="BMNK01000009">
    <property type="protein sequence ID" value="GGP10474.1"/>
    <property type="molecule type" value="Genomic_DNA"/>
</dbReference>
<keyword evidence="1" id="KW-0472">Membrane</keyword>
<comment type="caution">
    <text evidence="2">The sequence shown here is derived from an EMBL/GenBank/DDBJ whole genome shotgun (WGS) entry which is preliminary data.</text>
</comment>
<dbReference type="PROSITE" id="PS51257">
    <property type="entry name" value="PROKAR_LIPOPROTEIN"/>
    <property type="match status" value="1"/>
</dbReference>
<feature type="transmembrane region" description="Helical" evidence="1">
    <location>
        <begin position="68"/>
        <end position="87"/>
    </location>
</feature>
<dbReference type="Proteomes" id="UP000660745">
    <property type="component" value="Unassembled WGS sequence"/>
</dbReference>
<keyword evidence="1" id="KW-1133">Transmembrane helix</keyword>
<feature type="transmembrane region" description="Helical" evidence="1">
    <location>
        <begin position="381"/>
        <end position="402"/>
    </location>
</feature>
<organism evidence="2 3">
    <name type="scientific">Nonomuraea glycinis</name>
    <dbReference type="NCBI Taxonomy" id="2047744"/>
    <lineage>
        <taxon>Bacteria</taxon>
        <taxon>Bacillati</taxon>
        <taxon>Actinomycetota</taxon>
        <taxon>Actinomycetes</taxon>
        <taxon>Streptosporangiales</taxon>
        <taxon>Streptosporangiaceae</taxon>
        <taxon>Nonomuraea</taxon>
    </lineage>
</organism>
<accession>A0A918E656</accession>
<feature type="transmembrane region" description="Helical" evidence="1">
    <location>
        <begin position="433"/>
        <end position="452"/>
    </location>
</feature>
<evidence type="ECO:0000313" key="3">
    <source>
        <dbReference type="Proteomes" id="UP000660745"/>
    </source>
</evidence>
<feature type="transmembrane region" description="Helical" evidence="1">
    <location>
        <begin position="189"/>
        <end position="209"/>
    </location>
</feature>
<feature type="transmembrane region" description="Helical" evidence="1">
    <location>
        <begin position="99"/>
        <end position="118"/>
    </location>
</feature>
<dbReference type="AlphaFoldDB" id="A0A918E656"/>
<feature type="transmembrane region" description="Helical" evidence="1">
    <location>
        <begin position="154"/>
        <end position="183"/>
    </location>
</feature>
<reference evidence="2" key="1">
    <citation type="journal article" date="2014" name="Int. J. Syst. Evol. Microbiol.">
        <title>Complete genome sequence of Corynebacterium casei LMG S-19264T (=DSM 44701T), isolated from a smear-ripened cheese.</title>
        <authorList>
            <consortium name="US DOE Joint Genome Institute (JGI-PGF)"/>
            <person name="Walter F."/>
            <person name="Albersmeier A."/>
            <person name="Kalinowski J."/>
            <person name="Ruckert C."/>
        </authorList>
    </citation>
    <scope>NUCLEOTIDE SEQUENCE</scope>
    <source>
        <strain evidence="2">CGMCC 4.7430</strain>
    </source>
</reference>
<dbReference type="RefSeq" id="WP_189141174.1">
    <property type="nucleotide sequence ID" value="NZ_BMNK01000009.1"/>
</dbReference>
<evidence type="ECO:0000256" key="1">
    <source>
        <dbReference type="SAM" id="Phobius"/>
    </source>
</evidence>
<name>A0A918E656_9ACTN</name>
<sequence length="461" mass="50040">MRVPWVAVATFAAIQTVLACWWAAFHPGLFSRDSVQYLSHTMAGPWVSDHSVLYDALLWLSFTTTGDLGAVTFAQTTAMACALTYLAQSLKALGAPRRTTTAVALALPFLPTTGAFTVTFWKDVPFTACAIAVAAACAGLAARRTLTPARLTGLGTLLVLLSLFRPNGFLIVAVTVAVLLVVIKTQRVRLALVGAVAAALPLLLNNLIFPQFGIMPPTKTYVFHTAFADLAVAYRERPELFTEQDRALLASVAPLTRWTEGGTCSTVNPLIWRRDFVWAQADAHTGELLGLWSRLLVAEPALVLDTRLCRGAIAWRVAAEAGTSTYRLSLSPTTDTYVGPHKVPDFPERHLLSLRPLSPGLHLVALTWLTTTLEPRFDWLLWRGALWSYLSYAAVALAALALRNRWVPAVAAIVVGQQLAILANISAQDFRYLASPIFIGVLLVPLLAGACVRPLRRRPAP</sequence>
<evidence type="ECO:0000313" key="2">
    <source>
        <dbReference type="EMBL" id="GGP10474.1"/>
    </source>
</evidence>
<gene>
    <name evidence="2" type="ORF">GCM10012278_50250</name>
</gene>
<keyword evidence="1" id="KW-0812">Transmembrane</keyword>
<proteinExistence type="predicted"/>
<reference evidence="2" key="2">
    <citation type="submission" date="2020-09" db="EMBL/GenBank/DDBJ databases">
        <authorList>
            <person name="Sun Q."/>
            <person name="Zhou Y."/>
        </authorList>
    </citation>
    <scope>NUCLEOTIDE SEQUENCE</scope>
    <source>
        <strain evidence="2">CGMCC 4.7430</strain>
    </source>
</reference>
<protein>
    <submittedName>
        <fullName evidence="2">Uncharacterized protein</fullName>
    </submittedName>
</protein>
<keyword evidence="3" id="KW-1185">Reference proteome</keyword>